<gene>
    <name evidence="1" type="ORF">HDF22_002846</name>
</gene>
<sequence length="61" mass="6999">MQIFSVDTTTISFEATFFIFYVITHCGGLNLNINHHQLQISLTHPLTLQQHIHSVTQRTCT</sequence>
<evidence type="ECO:0000313" key="1">
    <source>
        <dbReference type="EMBL" id="MBB6128723.1"/>
    </source>
</evidence>
<name>A0A841JC69_9SPHI</name>
<organism evidence="1 2">
    <name type="scientific">Mucilaginibacter lappiensis</name>
    <dbReference type="NCBI Taxonomy" id="354630"/>
    <lineage>
        <taxon>Bacteria</taxon>
        <taxon>Pseudomonadati</taxon>
        <taxon>Bacteroidota</taxon>
        <taxon>Sphingobacteriia</taxon>
        <taxon>Sphingobacteriales</taxon>
        <taxon>Sphingobacteriaceae</taxon>
        <taxon>Mucilaginibacter</taxon>
    </lineage>
</organism>
<dbReference type="AlphaFoldDB" id="A0A841JC69"/>
<protein>
    <submittedName>
        <fullName evidence="1">Uncharacterized protein</fullName>
    </submittedName>
</protein>
<evidence type="ECO:0000313" key="2">
    <source>
        <dbReference type="Proteomes" id="UP000548326"/>
    </source>
</evidence>
<accession>A0A841JC69</accession>
<reference evidence="1 2" key="1">
    <citation type="submission" date="2020-08" db="EMBL/GenBank/DDBJ databases">
        <title>Genomic Encyclopedia of Type Strains, Phase IV (KMG-V): Genome sequencing to study the core and pangenomes of soil and plant-associated prokaryotes.</title>
        <authorList>
            <person name="Whitman W."/>
        </authorList>
    </citation>
    <scope>NUCLEOTIDE SEQUENCE [LARGE SCALE GENOMIC DNA]</scope>
    <source>
        <strain evidence="1 2">MP601</strain>
    </source>
</reference>
<dbReference type="EMBL" id="JACHCA010000007">
    <property type="protein sequence ID" value="MBB6128723.1"/>
    <property type="molecule type" value="Genomic_DNA"/>
</dbReference>
<proteinExistence type="predicted"/>
<dbReference type="Proteomes" id="UP000548326">
    <property type="component" value="Unassembled WGS sequence"/>
</dbReference>
<comment type="caution">
    <text evidence="1">The sequence shown here is derived from an EMBL/GenBank/DDBJ whole genome shotgun (WGS) entry which is preliminary data.</text>
</comment>